<comment type="caution">
    <text evidence="1">The sequence shown here is derived from an EMBL/GenBank/DDBJ whole genome shotgun (WGS) entry which is preliminary data.</text>
</comment>
<organism evidence="1 2">
    <name type="scientific">Rhizodiscina lignyota</name>
    <dbReference type="NCBI Taxonomy" id="1504668"/>
    <lineage>
        <taxon>Eukaryota</taxon>
        <taxon>Fungi</taxon>
        <taxon>Dikarya</taxon>
        <taxon>Ascomycota</taxon>
        <taxon>Pezizomycotina</taxon>
        <taxon>Dothideomycetes</taxon>
        <taxon>Pleosporomycetidae</taxon>
        <taxon>Aulographales</taxon>
        <taxon>Rhizodiscinaceae</taxon>
        <taxon>Rhizodiscina</taxon>
    </lineage>
</organism>
<dbReference type="AlphaFoldDB" id="A0A9P4MFE4"/>
<reference evidence="1" key="1">
    <citation type="journal article" date="2020" name="Stud. Mycol.">
        <title>101 Dothideomycetes genomes: a test case for predicting lifestyles and emergence of pathogens.</title>
        <authorList>
            <person name="Haridas S."/>
            <person name="Albert R."/>
            <person name="Binder M."/>
            <person name="Bloem J."/>
            <person name="Labutti K."/>
            <person name="Salamov A."/>
            <person name="Andreopoulos B."/>
            <person name="Baker S."/>
            <person name="Barry K."/>
            <person name="Bills G."/>
            <person name="Bluhm B."/>
            <person name="Cannon C."/>
            <person name="Castanera R."/>
            <person name="Culley D."/>
            <person name="Daum C."/>
            <person name="Ezra D."/>
            <person name="Gonzalez J."/>
            <person name="Henrissat B."/>
            <person name="Kuo A."/>
            <person name="Liang C."/>
            <person name="Lipzen A."/>
            <person name="Lutzoni F."/>
            <person name="Magnuson J."/>
            <person name="Mondo S."/>
            <person name="Nolan M."/>
            <person name="Ohm R."/>
            <person name="Pangilinan J."/>
            <person name="Park H.-J."/>
            <person name="Ramirez L."/>
            <person name="Alfaro M."/>
            <person name="Sun H."/>
            <person name="Tritt A."/>
            <person name="Yoshinaga Y."/>
            <person name="Zwiers L.-H."/>
            <person name="Turgeon B."/>
            <person name="Goodwin S."/>
            <person name="Spatafora J."/>
            <person name="Crous P."/>
            <person name="Grigoriev I."/>
        </authorList>
    </citation>
    <scope>NUCLEOTIDE SEQUENCE</scope>
    <source>
        <strain evidence="1">CBS 133067</strain>
    </source>
</reference>
<sequence length="135" mass="15237">MNRKYAEAAEGYLEIWNAAEGVFPNEIRFIALRGLLKVFATDSTAVPVPFNTLCDYIAKAKRNARPGDRLDLLGTKITADEVAETVQKNPSSNQEVEWKHGFDWSQDFIDAGKDWMRLANLVWTVKESSEAELQS</sequence>
<keyword evidence="2" id="KW-1185">Reference proteome</keyword>
<accession>A0A9P4MFE4</accession>
<dbReference type="Proteomes" id="UP000799772">
    <property type="component" value="Unassembled WGS sequence"/>
</dbReference>
<gene>
    <name evidence="1" type="ORF">NA57DRAFT_52982</name>
</gene>
<name>A0A9P4MFE4_9PEZI</name>
<dbReference type="EMBL" id="ML978122">
    <property type="protein sequence ID" value="KAF2103464.1"/>
    <property type="molecule type" value="Genomic_DNA"/>
</dbReference>
<evidence type="ECO:0000313" key="2">
    <source>
        <dbReference type="Proteomes" id="UP000799772"/>
    </source>
</evidence>
<evidence type="ECO:0000313" key="1">
    <source>
        <dbReference type="EMBL" id="KAF2103464.1"/>
    </source>
</evidence>
<protein>
    <submittedName>
        <fullName evidence="1">Uncharacterized protein</fullName>
    </submittedName>
</protein>
<proteinExistence type="predicted"/>